<protein>
    <submittedName>
        <fullName evidence="1">Uncharacterized protein</fullName>
    </submittedName>
</protein>
<evidence type="ECO:0000313" key="2">
    <source>
        <dbReference type="Proteomes" id="UP001221898"/>
    </source>
</evidence>
<reference evidence="1" key="1">
    <citation type="journal article" date="2023" name="Science">
        <title>Genome structures resolve the early diversification of teleost fishes.</title>
        <authorList>
            <person name="Parey E."/>
            <person name="Louis A."/>
            <person name="Montfort J."/>
            <person name="Bouchez O."/>
            <person name="Roques C."/>
            <person name="Iampietro C."/>
            <person name="Lluch J."/>
            <person name="Castinel A."/>
            <person name="Donnadieu C."/>
            <person name="Desvignes T."/>
            <person name="Floi Bucao C."/>
            <person name="Jouanno E."/>
            <person name="Wen M."/>
            <person name="Mejri S."/>
            <person name="Dirks R."/>
            <person name="Jansen H."/>
            <person name="Henkel C."/>
            <person name="Chen W.J."/>
            <person name="Zahm M."/>
            <person name="Cabau C."/>
            <person name="Klopp C."/>
            <person name="Thompson A.W."/>
            <person name="Robinson-Rechavi M."/>
            <person name="Braasch I."/>
            <person name="Lecointre G."/>
            <person name="Bobe J."/>
            <person name="Postlethwait J.H."/>
            <person name="Berthelot C."/>
            <person name="Roest Crollius H."/>
            <person name="Guiguen Y."/>
        </authorList>
    </citation>
    <scope>NUCLEOTIDE SEQUENCE</scope>
    <source>
        <strain evidence="1">NC1722</strain>
    </source>
</reference>
<dbReference type="Proteomes" id="UP001221898">
    <property type="component" value="Unassembled WGS sequence"/>
</dbReference>
<sequence>MVHLWIELLLPTSSSSSSSSPSLLHLLAVFLPAPRPVTVTDVHHLPASSQTRDAPLQLAFTSPQAASWARPSLPEIEAKSRVDQRLRRCSLAR</sequence>
<gene>
    <name evidence="1" type="ORF">AAFF_G00413240</name>
</gene>
<organism evidence="1 2">
    <name type="scientific">Aldrovandia affinis</name>
    <dbReference type="NCBI Taxonomy" id="143900"/>
    <lineage>
        <taxon>Eukaryota</taxon>
        <taxon>Metazoa</taxon>
        <taxon>Chordata</taxon>
        <taxon>Craniata</taxon>
        <taxon>Vertebrata</taxon>
        <taxon>Euteleostomi</taxon>
        <taxon>Actinopterygii</taxon>
        <taxon>Neopterygii</taxon>
        <taxon>Teleostei</taxon>
        <taxon>Notacanthiformes</taxon>
        <taxon>Halosauridae</taxon>
        <taxon>Aldrovandia</taxon>
    </lineage>
</organism>
<dbReference type="AlphaFoldDB" id="A0AAD7SB01"/>
<dbReference type="EMBL" id="JAINUG010000084">
    <property type="protein sequence ID" value="KAJ8399286.1"/>
    <property type="molecule type" value="Genomic_DNA"/>
</dbReference>
<keyword evidence="2" id="KW-1185">Reference proteome</keyword>
<name>A0AAD7SB01_9TELE</name>
<accession>A0AAD7SB01</accession>
<proteinExistence type="predicted"/>
<comment type="caution">
    <text evidence="1">The sequence shown here is derived from an EMBL/GenBank/DDBJ whole genome shotgun (WGS) entry which is preliminary data.</text>
</comment>
<evidence type="ECO:0000313" key="1">
    <source>
        <dbReference type="EMBL" id="KAJ8399286.1"/>
    </source>
</evidence>